<dbReference type="Proteomes" id="UP001485459">
    <property type="component" value="Chromosome"/>
</dbReference>
<gene>
    <name evidence="1" type="ORF">WJU16_11600</name>
</gene>
<proteinExistence type="predicted"/>
<evidence type="ECO:0000313" key="2">
    <source>
        <dbReference type="Proteomes" id="UP001485459"/>
    </source>
</evidence>
<protein>
    <submittedName>
        <fullName evidence="1">Uncharacterized protein</fullName>
    </submittedName>
</protein>
<dbReference type="EMBL" id="CP149822">
    <property type="protein sequence ID" value="WZN43670.1"/>
    <property type="molecule type" value="Genomic_DNA"/>
</dbReference>
<reference evidence="2" key="1">
    <citation type="submission" date="2024-03" db="EMBL/GenBank/DDBJ databases">
        <title>Chitinophaga horti sp. nov., isolated from garden soil.</title>
        <authorList>
            <person name="Lee D.S."/>
            <person name="Han D.M."/>
            <person name="Baek J.H."/>
            <person name="Choi D.G."/>
            <person name="Jeon J.H."/>
            <person name="Jeon C.O."/>
        </authorList>
    </citation>
    <scope>NUCLEOTIDE SEQUENCE [LARGE SCALE GENOMIC DNA]</scope>
    <source>
        <strain evidence="2">GPA1</strain>
    </source>
</reference>
<dbReference type="Pfam" id="PF22028">
    <property type="entry name" value="DUF6934"/>
    <property type="match status" value="1"/>
</dbReference>
<dbReference type="RefSeq" id="WP_341838473.1">
    <property type="nucleotide sequence ID" value="NZ_CP149822.1"/>
</dbReference>
<organism evidence="1 2">
    <name type="scientific">Chitinophaga pollutisoli</name>
    <dbReference type="NCBI Taxonomy" id="3133966"/>
    <lineage>
        <taxon>Bacteria</taxon>
        <taxon>Pseudomonadati</taxon>
        <taxon>Bacteroidota</taxon>
        <taxon>Chitinophagia</taxon>
        <taxon>Chitinophagales</taxon>
        <taxon>Chitinophagaceae</taxon>
        <taxon>Chitinophaga</taxon>
    </lineage>
</organism>
<sequence length="148" mass="17003">MNLDTYPVESSDDLLTHLFMSDGPNGKILKRIEFQHTKPGCYNLAFGDWKEEDQRLDDTIRSNNKDLEKVLSTVAMVVDLFLTASPSARIEMTGSTASRTRLYQMKILQNLQKINEHYIIKGHNGNAWEVINTAMIYSAFFIEHKKYA</sequence>
<name>A0ABZ2YWU0_9BACT</name>
<accession>A0ABZ2YWU0</accession>
<dbReference type="InterPro" id="IPR053865">
    <property type="entry name" value="DUF6934"/>
</dbReference>
<keyword evidence="2" id="KW-1185">Reference proteome</keyword>
<evidence type="ECO:0000313" key="1">
    <source>
        <dbReference type="EMBL" id="WZN43670.1"/>
    </source>
</evidence>